<keyword evidence="3" id="KW-0996">Nickel insertion</keyword>
<comment type="subcellular location">
    <subcellularLocation>
        <location evidence="3">Cytoplasm</location>
    </subcellularLocation>
</comment>
<gene>
    <name evidence="4" type="primary">ureH</name>
    <name evidence="3" type="synonym">ureD</name>
    <name evidence="4" type="ORF">BkAM31D_24580</name>
</gene>
<accession>A0A1X9MJC4</accession>
<dbReference type="PANTHER" id="PTHR33643">
    <property type="entry name" value="UREASE ACCESSORY PROTEIN D"/>
    <property type="match status" value="1"/>
</dbReference>
<name>A0A1X9MJC4_9BACI</name>
<comment type="subunit">
    <text evidence="3">UreD, UreF and UreG form a complex that acts as a GTP-hydrolysis-dependent molecular chaperone, activating the urease apoprotein by helping to assemble the nickel containing metallocenter of UreC. The UreE protein probably delivers the nickel.</text>
</comment>
<evidence type="ECO:0000313" key="4">
    <source>
        <dbReference type="EMBL" id="ARK32780.1"/>
    </source>
</evidence>
<dbReference type="AlphaFoldDB" id="A0A1X9MJC4"/>
<dbReference type="HAMAP" id="MF_01384">
    <property type="entry name" value="UreD"/>
    <property type="match status" value="1"/>
</dbReference>
<dbReference type="InterPro" id="IPR002669">
    <property type="entry name" value="UreD"/>
</dbReference>
<evidence type="ECO:0000256" key="2">
    <source>
        <dbReference type="ARBA" id="ARBA00023186"/>
    </source>
</evidence>
<dbReference type="GO" id="GO:0005737">
    <property type="term" value="C:cytoplasm"/>
    <property type="evidence" value="ECO:0007669"/>
    <property type="project" value="UniProtKB-SubCell"/>
</dbReference>
<dbReference type="Proteomes" id="UP000193006">
    <property type="component" value="Chromosome"/>
</dbReference>
<evidence type="ECO:0000313" key="5">
    <source>
        <dbReference type="Proteomes" id="UP000193006"/>
    </source>
</evidence>
<proteinExistence type="inferred from homology"/>
<keyword evidence="3" id="KW-0963">Cytoplasm</keyword>
<protein>
    <recommendedName>
        <fullName evidence="3">Urease accessory protein UreD</fullName>
    </recommendedName>
</protein>
<evidence type="ECO:0000256" key="3">
    <source>
        <dbReference type="HAMAP-Rule" id="MF_01384"/>
    </source>
</evidence>
<dbReference type="Pfam" id="PF01774">
    <property type="entry name" value="UreD"/>
    <property type="match status" value="1"/>
</dbReference>
<sequence>MQNLQLKKTNSKLNSMHGKLNLHFKKRGSLTRLTSSHHSSPLKASKALYLDGEGTATVYLMETSGGMVAGDWNAYTFLVEDDCDVTLIPQSSTKVYPSKFDFACRQTIEMTVGANARVKWLPETTIPFENSIFLADTKIHLQENSSLVFGEIFSSGRQKSAESFEFRRFSSKTNIYVNDQIIVFDHLDINKEASPLFELGMFEEHTYMGSIWLIDQSLASREWEFPFFKSASHRFGMTQLDDYGVHFRWLTNDLCLLKEQMEQVISEV</sequence>
<keyword evidence="5" id="KW-1185">Reference proteome</keyword>
<reference evidence="4 5" key="1">
    <citation type="submission" date="2017-04" db="EMBL/GenBank/DDBJ databases">
        <title>Bacillus krulwichiae AM31D Genome sequencing and assembly.</title>
        <authorList>
            <person name="Krulwich T.A."/>
            <person name="Anastor L."/>
            <person name="Ehrlich R."/>
            <person name="Ehrlich G.D."/>
            <person name="Janto B."/>
        </authorList>
    </citation>
    <scope>NUCLEOTIDE SEQUENCE [LARGE SCALE GENOMIC DNA]</scope>
    <source>
        <strain evidence="4 5">AM31D</strain>
    </source>
</reference>
<comment type="function">
    <text evidence="3">Required for maturation of urease via the functional incorporation of the urease nickel metallocenter.</text>
</comment>
<dbReference type="PANTHER" id="PTHR33643:SF1">
    <property type="entry name" value="UREASE ACCESSORY PROTEIN D"/>
    <property type="match status" value="1"/>
</dbReference>
<comment type="similarity">
    <text evidence="1 3">Belongs to the UreD family.</text>
</comment>
<dbReference type="EMBL" id="CP020814">
    <property type="protein sequence ID" value="ARK32780.1"/>
    <property type="molecule type" value="Genomic_DNA"/>
</dbReference>
<organism evidence="4 5">
    <name type="scientific">Halalkalibacter krulwichiae</name>
    <dbReference type="NCBI Taxonomy" id="199441"/>
    <lineage>
        <taxon>Bacteria</taxon>
        <taxon>Bacillati</taxon>
        <taxon>Bacillota</taxon>
        <taxon>Bacilli</taxon>
        <taxon>Bacillales</taxon>
        <taxon>Bacillaceae</taxon>
        <taxon>Halalkalibacter</taxon>
    </lineage>
</organism>
<evidence type="ECO:0000256" key="1">
    <source>
        <dbReference type="ARBA" id="ARBA00007177"/>
    </source>
</evidence>
<dbReference type="RefSeq" id="WP_066154969.1">
    <property type="nucleotide sequence ID" value="NZ_CP020814.1"/>
</dbReference>
<keyword evidence="2 3" id="KW-0143">Chaperone</keyword>
<dbReference type="GO" id="GO:0016151">
    <property type="term" value="F:nickel cation binding"/>
    <property type="evidence" value="ECO:0007669"/>
    <property type="project" value="UniProtKB-UniRule"/>
</dbReference>
<dbReference type="STRING" id="199441.BkAM31D_24580"/>
<dbReference type="KEGG" id="bkw:BkAM31D_24580"/>